<sequence length="101" mass="11924">MMLYKKEDNQLERGSPNQVINNLHDRSEFFQEWFDFGWQIDARYCGLAPGGVVWKMKAIPDSNPLGKKKISDQTLFENSWTTLKAYSIFKSFFTFPKRIYS</sequence>
<accession>A0A420IHH9</accession>
<organism evidence="1 2">
    <name type="scientific">Golovinomyces cichoracearum</name>
    <dbReference type="NCBI Taxonomy" id="62708"/>
    <lineage>
        <taxon>Eukaryota</taxon>
        <taxon>Fungi</taxon>
        <taxon>Dikarya</taxon>
        <taxon>Ascomycota</taxon>
        <taxon>Pezizomycotina</taxon>
        <taxon>Leotiomycetes</taxon>
        <taxon>Erysiphales</taxon>
        <taxon>Erysiphaceae</taxon>
        <taxon>Golovinomyces</taxon>
    </lineage>
</organism>
<comment type="caution">
    <text evidence="1">The sequence shown here is derived from an EMBL/GenBank/DDBJ whole genome shotgun (WGS) entry which is preliminary data.</text>
</comment>
<reference evidence="1 2" key="1">
    <citation type="journal article" date="2018" name="BMC Genomics">
        <title>Comparative genome analyses reveal sequence features reflecting distinct modes of host-adaptation between dicot and monocot powdery mildew.</title>
        <authorList>
            <person name="Wu Y."/>
            <person name="Ma X."/>
            <person name="Pan Z."/>
            <person name="Kale S.D."/>
            <person name="Song Y."/>
            <person name="King H."/>
            <person name="Zhang Q."/>
            <person name="Presley C."/>
            <person name="Deng X."/>
            <person name="Wei C.I."/>
            <person name="Xiao S."/>
        </authorList>
    </citation>
    <scope>NUCLEOTIDE SEQUENCE [LARGE SCALE GENOMIC DNA]</scope>
    <source>
        <strain evidence="1">UCSC1</strain>
    </source>
</reference>
<dbReference type="EMBL" id="MCBR01008737">
    <property type="protein sequence ID" value="RKF73962.1"/>
    <property type="molecule type" value="Genomic_DNA"/>
</dbReference>
<evidence type="ECO:0000313" key="1">
    <source>
        <dbReference type="EMBL" id="RKF73962.1"/>
    </source>
</evidence>
<name>A0A420IHH9_9PEZI</name>
<dbReference type="AlphaFoldDB" id="A0A420IHH9"/>
<dbReference type="Proteomes" id="UP000285405">
    <property type="component" value="Unassembled WGS sequence"/>
</dbReference>
<proteinExistence type="predicted"/>
<evidence type="ECO:0000313" key="2">
    <source>
        <dbReference type="Proteomes" id="UP000285405"/>
    </source>
</evidence>
<protein>
    <submittedName>
        <fullName evidence="1">Uncharacterized protein</fullName>
    </submittedName>
</protein>
<gene>
    <name evidence="1" type="ORF">GcC1_087003</name>
</gene>